<accession>A0A8H3CZY3</accession>
<feature type="signal peptide" evidence="3">
    <location>
        <begin position="1"/>
        <end position="16"/>
    </location>
</feature>
<feature type="region of interest" description="Disordered" evidence="1">
    <location>
        <begin position="182"/>
        <end position="207"/>
    </location>
</feature>
<keyword evidence="2" id="KW-1133">Transmembrane helix</keyword>
<protein>
    <recommendedName>
        <fullName evidence="6">Mid2 domain-containing protein</fullName>
    </recommendedName>
</protein>
<evidence type="ECO:0000313" key="4">
    <source>
        <dbReference type="EMBL" id="CAE6507544.1"/>
    </source>
</evidence>
<dbReference type="EMBL" id="CAJMWT010005601">
    <property type="protein sequence ID" value="CAE6507544.1"/>
    <property type="molecule type" value="Genomic_DNA"/>
</dbReference>
<evidence type="ECO:0000256" key="1">
    <source>
        <dbReference type="SAM" id="MobiDB-lite"/>
    </source>
</evidence>
<dbReference type="Proteomes" id="UP000663843">
    <property type="component" value="Unassembled WGS sequence"/>
</dbReference>
<feature type="transmembrane region" description="Helical" evidence="2">
    <location>
        <begin position="122"/>
        <end position="144"/>
    </location>
</feature>
<keyword evidence="2" id="KW-0472">Membrane</keyword>
<dbReference type="AlphaFoldDB" id="A0A8H3CZY3"/>
<gene>
    <name evidence="4" type="ORF">RDB_LOCUS147717</name>
</gene>
<comment type="caution">
    <text evidence="4">The sequence shown here is derived from an EMBL/GenBank/DDBJ whole genome shotgun (WGS) entry which is preliminary data.</text>
</comment>
<evidence type="ECO:0008006" key="6">
    <source>
        <dbReference type="Google" id="ProtNLM"/>
    </source>
</evidence>
<sequence>MRLLAYVLALCTLVLAQDPEGFPTGTTTSFNAEVSPKTWASTATTRLPTVPSYSPLPVSWTTLTSGSVIYKVAVTPTIVGYSTITTGGGILQVPITSAAVPSIIGTPDETLVPSNTDKTRTIVLSVIFSFIGAVALIMAAMFLMRIRAQRRMRNNRSWAMRPGGWVDESKQAYPMDLETNNSIRESYPFPEPQVPAPAPTHTRQRSL</sequence>
<proteinExistence type="predicted"/>
<evidence type="ECO:0000313" key="5">
    <source>
        <dbReference type="Proteomes" id="UP000663843"/>
    </source>
</evidence>
<organism evidence="4 5">
    <name type="scientific">Rhizoctonia solani</name>
    <dbReference type="NCBI Taxonomy" id="456999"/>
    <lineage>
        <taxon>Eukaryota</taxon>
        <taxon>Fungi</taxon>
        <taxon>Dikarya</taxon>
        <taxon>Basidiomycota</taxon>
        <taxon>Agaricomycotina</taxon>
        <taxon>Agaricomycetes</taxon>
        <taxon>Cantharellales</taxon>
        <taxon>Ceratobasidiaceae</taxon>
        <taxon>Rhizoctonia</taxon>
    </lineage>
</organism>
<reference evidence="4" key="1">
    <citation type="submission" date="2021-01" db="EMBL/GenBank/DDBJ databases">
        <authorList>
            <person name="Kaushik A."/>
        </authorList>
    </citation>
    <scope>NUCLEOTIDE SEQUENCE</scope>
    <source>
        <strain evidence="4">AG2-2IIIB</strain>
    </source>
</reference>
<feature type="compositionally biased region" description="Pro residues" evidence="1">
    <location>
        <begin position="189"/>
        <end position="198"/>
    </location>
</feature>
<keyword evidence="2" id="KW-0812">Transmembrane</keyword>
<feature type="chain" id="PRO_5034395605" description="Mid2 domain-containing protein" evidence="3">
    <location>
        <begin position="17"/>
        <end position="207"/>
    </location>
</feature>
<evidence type="ECO:0000256" key="2">
    <source>
        <dbReference type="SAM" id="Phobius"/>
    </source>
</evidence>
<keyword evidence="3" id="KW-0732">Signal</keyword>
<name>A0A8H3CZY3_9AGAM</name>
<evidence type="ECO:0000256" key="3">
    <source>
        <dbReference type="SAM" id="SignalP"/>
    </source>
</evidence>